<keyword evidence="5" id="KW-0233">DNA recombination</keyword>
<evidence type="ECO:0000313" key="7">
    <source>
        <dbReference type="Proteomes" id="UP000651271"/>
    </source>
</evidence>
<sequence length="62" mass="7152">QIRKVTKTKGAFTSDQALLKLIYLAIQNISKKWTMPIRNWGLTMQQLHLKFGERMKAFGGSK</sequence>
<feature type="non-terminal residue" evidence="6">
    <location>
        <position position="1"/>
    </location>
</feature>
<comment type="similarity">
    <text evidence="2">Belongs to the transposase mutator family.</text>
</comment>
<evidence type="ECO:0000256" key="4">
    <source>
        <dbReference type="ARBA" id="ARBA00023125"/>
    </source>
</evidence>
<keyword evidence="3" id="KW-0815">Transposition</keyword>
<name>A0ABR7YDV7_9SPHI</name>
<dbReference type="PANTHER" id="PTHR33217:SF8">
    <property type="entry name" value="MUTATOR FAMILY TRANSPOSASE"/>
    <property type="match status" value="1"/>
</dbReference>
<keyword evidence="4" id="KW-0238">DNA-binding</keyword>
<evidence type="ECO:0000313" key="6">
    <source>
        <dbReference type="EMBL" id="MBD1429497.1"/>
    </source>
</evidence>
<gene>
    <name evidence="6" type="ORF">H8B04_07935</name>
</gene>
<proteinExistence type="inferred from homology"/>
<reference evidence="6 7" key="1">
    <citation type="submission" date="2020-08" db="EMBL/GenBank/DDBJ databases">
        <title>Sphingobacterium sp. DN04309 isolated from aquaculture water.</title>
        <authorList>
            <person name="Zhang M."/>
        </authorList>
    </citation>
    <scope>NUCLEOTIDE SEQUENCE [LARGE SCALE GENOMIC DNA]</scope>
    <source>
        <strain evidence="6 7">DN04309</strain>
    </source>
</reference>
<dbReference type="Proteomes" id="UP000651271">
    <property type="component" value="Unassembled WGS sequence"/>
</dbReference>
<comment type="function">
    <text evidence="1">Required for the transposition of the insertion element.</text>
</comment>
<dbReference type="PANTHER" id="PTHR33217">
    <property type="entry name" value="TRANSPOSASE FOR INSERTION SEQUENCE ELEMENT IS1081"/>
    <property type="match status" value="1"/>
</dbReference>
<evidence type="ECO:0000256" key="5">
    <source>
        <dbReference type="ARBA" id="ARBA00023172"/>
    </source>
</evidence>
<protein>
    <submittedName>
        <fullName evidence="6">Transposase</fullName>
    </submittedName>
</protein>
<evidence type="ECO:0000256" key="2">
    <source>
        <dbReference type="ARBA" id="ARBA00010961"/>
    </source>
</evidence>
<organism evidence="6 7">
    <name type="scientific">Sphingobacterium litopenaei</name>
    <dbReference type="NCBI Taxonomy" id="2763500"/>
    <lineage>
        <taxon>Bacteria</taxon>
        <taxon>Pseudomonadati</taxon>
        <taxon>Bacteroidota</taxon>
        <taxon>Sphingobacteriia</taxon>
        <taxon>Sphingobacteriales</taxon>
        <taxon>Sphingobacteriaceae</taxon>
        <taxon>Sphingobacterium</taxon>
    </lineage>
</organism>
<dbReference type="InterPro" id="IPR001207">
    <property type="entry name" value="Transposase_mutator"/>
</dbReference>
<evidence type="ECO:0000256" key="1">
    <source>
        <dbReference type="ARBA" id="ARBA00002190"/>
    </source>
</evidence>
<dbReference type="EMBL" id="JACOIJ010000011">
    <property type="protein sequence ID" value="MBD1429497.1"/>
    <property type="molecule type" value="Genomic_DNA"/>
</dbReference>
<keyword evidence="7" id="KW-1185">Reference proteome</keyword>
<comment type="caution">
    <text evidence="6">The sequence shown here is derived from an EMBL/GenBank/DDBJ whole genome shotgun (WGS) entry which is preliminary data.</text>
</comment>
<evidence type="ECO:0000256" key="3">
    <source>
        <dbReference type="ARBA" id="ARBA00022578"/>
    </source>
</evidence>
<accession>A0ABR7YDV7</accession>